<comment type="caution">
    <text evidence="7">The sequence shown here is derived from an EMBL/GenBank/DDBJ whole genome shotgun (WGS) entry which is preliminary data.</text>
</comment>
<dbReference type="UniPathway" id="UPA00241">
    <property type="reaction ID" value="UER00356"/>
</dbReference>
<dbReference type="GO" id="GO:0015937">
    <property type="term" value="P:coenzyme A biosynthetic process"/>
    <property type="evidence" value="ECO:0007669"/>
    <property type="project" value="UniProtKB-UniRule"/>
</dbReference>
<reference evidence="7 8" key="1">
    <citation type="submission" date="2015-09" db="EMBL/GenBank/DDBJ databases">
        <title>Genome sequence of the marine flavobacterium Croceitalea dokdonensis DOKDO 023 that contains proton- and sodium-pumping rhodopsins.</title>
        <authorList>
            <person name="Kwon S.-K."/>
            <person name="Lee H.K."/>
            <person name="Kwak M.-J."/>
            <person name="Kim J.F."/>
        </authorList>
    </citation>
    <scope>NUCLEOTIDE SEQUENCE [LARGE SCALE GENOMIC DNA]</scope>
    <source>
        <strain evidence="7 8">DOKDO 023</strain>
    </source>
</reference>
<dbReference type="PANTHER" id="PTHR10695">
    <property type="entry name" value="DEPHOSPHO-COA KINASE-RELATED"/>
    <property type="match status" value="1"/>
</dbReference>
<dbReference type="STRING" id="1300341.I595_575"/>
<dbReference type="Gene3D" id="3.40.50.300">
    <property type="entry name" value="P-loop containing nucleotide triphosphate hydrolases"/>
    <property type="match status" value="1"/>
</dbReference>
<comment type="pathway">
    <text evidence="5">Cofactor biosynthesis; coenzyme A biosynthesis; CoA from (R)-pantothenate: step 5/5.</text>
</comment>
<dbReference type="AlphaFoldDB" id="A0A0P7AZH0"/>
<dbReference type="InterPro" id="IPR001977">
    <property type="entry name" value="Depp_CoAkinase"/>
</dbReference>
<keyword evidence="5 7" id="KW-0418">Kinase</keyword>
<keyword evidence="4 5" id="KW-0173">Coenzyme A biosynthesis</keyword>
<keyword evidence="8" id="KW-1185">Reference proteome</keyword>
<dbReference type="Pfam" id="PF01121">
    <property type="entry name" value="CoaE"/>
    <property type="match status" value="1"/>
</dbReference>
<dbReference type="RefSeq" id="WP_316934154.1">
    <property type="nucleotide sequence ID" value="NZ_LDJX01000001.1"/>
</dbReference>
<gene>
    <name evidence="5" type="primary">coaE</name>
    <name evidence="7" type="ORF">I595_575</name>
</gene>
<keyword evidence="5" id="KW-0808">Transferase</keyword>
<name>A0A0P7AZH0_9FLAO</name>
<evidence type="ECO:0000313" key="8">
    <source>
        <dbReference type="Proteomes" id="UP000050280"/>
    </source>
</evidence>
<protein>
    <recommendedName>
        <fullName evidence="5 6">Dephospho-CoA kinase</fullName>
        <ecNumber evidence="5 6">2.7.1.24</ecNumber>
    </recommendedName>
    <alternativeName>
        <fullName evidence="5">Dephosphocoenzyme A kinase</fullName>
    </alternativeName>
</protein>
<dbReference type="CDD" id="cd02022">
    <property type="entry name" value="DPCK"/>
    <property type="match status" value="1"/>
</dbReference>
<dbReference type="PROSITE" id="PS51219">
    <property type="entry name" value="DPCK"/>
    <property type="match status" value="1"/>
</dbReference>
<dbReference type="GO" id="GO:0004140">
    <property type="term" value="F:dephospho-CoA kinase activity"/>
    <property type="evidence" value="ECO:0007669"/>
    <property type="project" value="UniProtKB-UniRule"/>
</dbReference>
<keyword evidence="3 5" id="KW-0067">ATP-binding</keyword>
<dbReference type="GO" id="GO:0005737">
    <property type="term" value="C:cytoplasm"/>
    <property type="evidence" value="ECO:0007669"/>
    <property type="project" value="UniProtKB-SubCell"/>
</dbReference>
<evidence type="ECO:0000256" key="1">
    <source>
        <dbReference type="ARBA" id="ARBA00009018"/>
    </source>
</evidence>
<organism evidence="7 8">
    <name type="scientific">Croceitalea dokdonensis DOKDO 023</name>
    <dbReference type="NCBI Taxonomy" id="1300341"/>
    <lineage>
        <taxon>Bacteria</taxon>
        <taxon>Pseudomonadati</taxon>
        <taxon>Bacteroidota</taxon>
        <taxon>Flavobacteriia</taxon>
        <taxon>Flavobacteriales</taxon>
        <taxon>Flavobacteriaceae</taxon>
        <taxon>Croceitalea</taxon>
    </lineage>
</organism>
<proteinExistence type="inferred from homology"/>
<dbReference type="SUPFAM" id="SSF52540">
    <property type="entry name" value="P-loop containing nucleoside triphosphate hydrolases"/>
    <property type="match status" value="1"/>
</dbReference>
<evidence type="ECO:0000313" key="7">
    <source>
        <dbReference type="EMBL" id="KPM33671.1"/>
    </source>
</evidence>
<keyword evidence="5" id="KW-0963">Cytoplasm</keyword>
<keyword evidence="2 5" id="KW-0547">Nucleotide-binding</keyword>
<sequence length="196" mass="22288">MIVGLTGGIGSGKSTVARFFMDLGVPVYDSDSEAKRLMNTSKHLRKRIVSLFGEQAYHGQTLNKKYLASVVFADDEQLDKLNAIVHPAVRSHFEAWAKKQQFAYVIQETALIFENNAQERYDAVILVVSPLETRIKRVMERDGVQKEMVLERMSHQLLDAEKMPLANFVITNTDLEITKKTVLEIHAQLLKFSHKI</sequence>
<dbReference type="PATRIC" id="fig|1300341.3.peg.569"/>
<comment type="subcellular location">
    <subcellularLocation>
        <location evidence="5">Cytoplasm</location>
    </subcellularLocation>
</comment>
<feature type="binding site" evidence="5">
    <location>
        <begin position="10"/>
        <end position="15"/>
    </location>
    <ligand>
        <name>ATP</name>
        <dbReference type="ChEBI" id="CHEBI:30616"/>
    </ligand>
</feature>
<comment type="catalytic activity">
    <reaction evidence="5">
        <text>3'-dephospho-CoA + ATP = ADP + CoA + H(+)</text>
        <dbReference type="Rhea" id="RHEA:18245"/>
        <dbReference type="ChEBI" id="CHEBI:15378"/>
        <dbReference type="ChEBI" id="CHEBI:30616"/>
        <dbReference type="ChEBI" id="CHEBI:57287"/>
        <dbReference type="ChEBI" id="CHEBI:57328"/>
        <dbReference type="ChEBI" id="CHEBI:456216"/>
        <dbReference type="EC" id="2.7.1.24"/>
    </reaction>
</comment>
<dbReference type="GO" id="GO:0005524">
    <property type="term" value="F:ATP binding"/>
    <property type="evidence" value="ECO:0007669"/>
    <property type="project" value="UniProtKB-UniRule"/>
</dbReference>
<evidence type="ECO:0000256" key="5">
    <source>
        <dbReference type="HAMAP-Rule" id="MF_00376"/>
    </source>
</evidence>
<evidence type="ECO:0000256" key="3">
    <source>
        <dbReference type="ARBA" id="ARBA00022840"/>
    </source>
</evidence>
<dbReference type="EC" id="2.7.1.24" evidence="5 6"/>
<dbReference type="NCBIfam" id="TIGR00152">
    <property type="entry name" value="dephospho-CoA kinase"/>
    <property type="match status" value="1"/>
</dbReference>
<dbReference type="InterPro" id="IPR027417">
    <property type="entry name" value="P-loop_NTPase"/>
</dbReference>
<comment type="similarity">
    <text evidence="1 5">Belongs to the CoaE family.</text>
</comment>
<comment type="function">
    <text evidence="5">Catalyzes the phosphorylation of the 3'-hydroxyl group of dephosphocoenzyme A to form coenzyme A.</text>
</comment>
<evidence type="ECO:0000256" key="6">
    <source>
        <dbReference type="NCBIfam" id="TIGR00152"/>
    </source>
</evidence>
<evidence type="ECO:0000256" key="2">
    <source>
        <dbReference type="ARBA" id="ARBA00022741"/>
    </source>
</evidence>
<accession>A0A0P7AZH0</accession>
<dbReference type="HAMAP" id="MF_00376">
    <property type="entry name" value="Dephospho_CoA_kinase"/>
    <property type="match status" value="1"/>
</dbReference>
<dbReference type="PANTHER" id="PTHR10695:SF46">
    <property type="entry name" value="BIFUNCTIONAL COENZYME A SYNTHASE-RELATED"/>
    <property type="match status" value="1"/>
</dbReference>
<dbReference type="Proteomes" id="UP000050280">
    <property type="component" value="Unassembled WGS sequence"/>
</dbReference>
<evidence type="ECO:0000256" key="4">
    <source>
        <dbReference type="ARBA" id="ARBA00022993"/>
    </source>
</evidence>
<dbReference type="EMBL" id="LDJX01000001">
    <property type="protein sequence ID" value="KPM33671.1"/>
    <property type="molecule type" value="Genomic_DNA"/>
</dbReference>